<evidence type="ECO:0000259" key="3">
    <source>
        <dbReference type="Pfam" id="PF03171"/>
    </source>
</evidence>
<sequence>MTDVVPMRLQGEVPELRMESIEEDAHRNLGRFREQLDTWGFMALEMPSIGARVDRLYKAFDAALKSTSPSLAEFATAKTPQATPGGNHGFFPFESEVPRLAAGVPDPKEFMHVSGAMLDDVPPGAAAMLTAFPDLADHSRFLFETAFRVAQALGGVVLELLPGEPPKLDLSAYSSILRVIHYRDPDRREVLAHEHSGIQMVGVQLPPSEGGLQYVLNDGTWVEPVIQGTDVLLFNIGRMLSTASGGRVRPSTHRVHRSPLATSVERWSSVLFVHPNHEDPQWWMDGDGNTVVSDATWGDFVHKGLNELGLTD</sequence>
<dbReference type="InterPro" id="IPR044861">
    <property type="entry name" value="IPNS-like_FE2OG_OXY"/>
</dbReference>
<dbReference type="EMBL" id="BOPG01000076">
    <property type="protein sequence ID" value="GIJ62218.1"/>
    <property type="molecule type" value="Genomic_DNA"/>
</dbReference>
<gene>
    <name evidence="4" type="ORF">Vau01_097340</name>
</gene>
<dbReference type="InterPro" id="IPR027443">
    <property type="entry name" value="IPNS-like_sf"/>
</dbReference>
<evidence type="ECO:0000313" key="4">
    <source>
        <dbReference type="EMBL" id="GIJ62218.1"/>
    </source>
</evidence>
<proteinExistence type="predicted"/>
<protein>
    <recommendedName>
        <fullName evidence="3">Isopenicillin N synthase-like Fe(2+) 2OG dioxygenase domain-containing protein</fullName>
    </recommendedName>
</protein>
<dbReference type="Gene3D" id="2.60.120.330">
    <property type="entry name" value="B-lactam Antibiotic, Isopenicillin N Synthase, Chain"/>
    <property type="match status" value="1"/>
</dbReference>
<evidence type="ECO:0000256" key="2">
    <source>
        <dbReference type="ARBA" id="ARBA00023194"/>
    </source>
</evidence>
<accession>A0A8J4E5L6</accession>
<organism evidence="4 5">
    <name type="scientific">Virgisporangium aurantiacum</name>
    <dbReference type="NCBI Taxonomy" id="175570"/>
    <lineage>
        <taxon>Bacteria</taxon>
        <taxon>Bacillati</taxon>
        <taxon>Actinomycetota</taxon>
        <taxon>Actinomycetes</taxon>
        <taxon>Micromonosporales</taxon>
        <taxon>Micromonosporaceae</taxon>
        <taxon>Virgisporangium</taxon>
    </lineage>
</organism>
<dbReference type="SUPFAM" id="SSF51197">
    <property type="entry name" value="Clavaminate synthase-like"/>
    <property type="match status" value="1"/>
</dbReference>
<feature type="domain" description="Isopenicillin N synthase-like Fe(2+) 2OG dioxygenase" evidence="3">
    <location>
        <begin position="175"/>
        <end position="275"/>
    </location>
</feature>
<dbReference type="Proteomes" id="UP000612585">
    <property type="component" value="Unassembled WGS sequence"/>
</dbReference>
<reference evidence="4" key="1">
    <citation type="submission" date="2021-01" db="EMBL/GenBank/DDBJ databases">
        <title>Whole genome shotgun sequence of Virgisporangium aurantiacum NBRC 16421.</title>
        <authorList>
            <person name="Komaki H."/>
            <person name="Tamura T."/>
        </authorList>
    </citation>
    <scope>NUCLEOTIDE SEQUENCE</scope>
    <source>
        <strain evidence="4">NBRC 16421</strain>
    </source>
</reference>
<comment type="pathway">
    <text evidence="1">Antibiotic biosynthesis.</text>
</comment>
<dbReference type="RefSeq" id="WP_204007738.1">
    <property type="nucleotide sequence ID" value="NZ_BOPG01000076.1"/>
</dbReference>
<dbReference type="Pfam" id="PF03171">
    <property type="entry name" value="2OG-FeII_Oxy"/>
    <property type="match status" value="1"/>
</dbReference>
<keyword evidence="2" id="KW-0045">Antibiotic biosynthesis</keyword>
<name>A0A8J4E5L6_9ACTN</name>
<dbReference type="GO" id="GO:0017000">
    <property type="term" value="P:antibiotic biosynthetic process"/>
    <property type="evidence" value="ECO:0007669"/>
    <property type="project" value="UniProtKB-KW"/>
</dbReference>
<keyword evidence="5" id="KW-1185">Reference proteome</keyword>
<evidence type="ECO:0000256" key="1">
    <source>
        <dbReference type="ARBA" id="ARBA00004792"/>
    </source>
</evidence>
<evidence type="ECO:0000313" key="5">
    <source>
        <dbReference type="Proteomes" id="UP000612585"/>
    </source>
</evidence>
<dbReference type="AlphaFoldDB" id="A0A8J4E5L6"/>
<comment type="caution">
    <text evidence="4">The sequence shown here is derived from an EMBL/GenBank/DDBJ whole genome shotgun (WGS) entry which is preliminary data.</text>
</comment>